<keyword evidence="5 7" id="KW-0808">Transferase</keyword>
<dbReference type="NCBIfam" id="NF003548">
    <property type="entry name" value="PRK05205.1-4"/>
    <property type="match status" value="1"/>
</dbReference>
<keyword evidence="5" id="KW-0694">RNA-binding</keyword>
<evidence type="ECO:0000256" key="4">
    <source>
        <dbReference type="ARBA" id="ARBA00023163"/>
    </source>
</evidence>
<accession>A0A285FEV9</accession>
<keyword evidence="8" id="KW-1185">Reference proteome</keyword>
<dbReference type="Proteomes" id="UP000219573">
    <property type="component" value="Unassembled WGS sequence"/>
</dbReference>
<feature type="domain" description="Phosphoribosyltransferase" evidence="6">
    <location>
        <begin position="11"/>
        <end position="167"/>
    </location>
</feature>
<dbReference type="PANTHER" id="PTHR11608:SF0">
    <property type="entry name" value="BIFUNCTIONAL PROTEIN PYRR"/>
    <property type="match status" value="1"/>
</dbReference>
<keyword evidence="2 5" id="KW-0806">Transcription termination</keyword>
<dbReference type="SUPFAM" id="SSF53271">
    <property type="entry name" value="PRTase-like"/>
    <property type="match status" value="1"/>
</dbReference>
<dbReference type="HAMAP" id="MF_01219">
    <property type="entry name" value="PyrR"/>
    <property type="match status" value="1"/>
</dbReference>
<dbReference type="NCBIfam" id="NF003547">
    <property type="entry name" value="PRK05205.1-3"/>
    <property type="match status" value="1"/>
</dbReference>
<dbReference type="STRING" id="1413210.U472_01535"/>
<dbReference type="CDD" id="cd06223">
    <property type="entry name" value="PRTases_typeI"/>
    <property type="match status" value="1"/>
</dbReference>
<comment type="function">
    <text evidence="5">Also displays a weak uracil phosphoribosyltransferase activity which is not physiologically significant.</text>
</comment>
<dbReference type="GO" id="GO:0004845">
    <property type="term" value="F:uracil phosphoribosyltransferase activity"/>
    <property type="evidence" value="ECO:0007669"/>
    <property type="project" value="UniProtKB-UniRule"/>
</dbReference>
<dbReference type="GO" id="GO:0003723">
    <property type="term" value="F:RNA binding"/>
    <property type="evidence" value="ECO:0007669"/>
    <property type="project" value="UniProtKB-UniRule"/>
</dbReference>
<dbReference type="InterPro" id="IPR023050">
    <property type="entry name" value="PyrR"/>
</dbReference>
<evidence type="ECO:0000256" key="3">
    <source>
        <dbReference type="ARBA" id="ARBA00023015"/>
    </source>
</evidence>
<reference evidence="8" key="1">
    <citation type="submission" date="2017-09" db="EMBL/GenBank/DDBJ databases">
        <authorList>
            <person name="Varghese N."/>
            <person name="Submissions S."/>
        </authorList>
    </citation>
    <scope>NUCLEOTIDE SEQUENCE [LARGE SCALE GENOMIC DNA]</scope>
    <source>
        <strain evidence="8">MSL47</strain>
    </source>
</reference>
<feature type="short sequence motif" description="PRPP-binding" evidence="5">
    <location>
        <begin position="101"/>
        <end position="113"/>
    </location>
</feature>
<dbReference type="NCBIfam" id="NF003549">
    <property type="entry name" value="PRK05205.1-5"/>
    <property type="match status" value="1"/>
</dbReference>
<keyword evidence="3 5" id="KW-0805">Transcription regulation</keyword>
<dbReference type="InterPro" id="IPR000836">
    <property type="entry name" value="PRTase_dom"/>
</dbReference>
<sequence>MELKVKKELIDSDGIRRALTRISHEIIEKNEGLEDVIIIGIRTRGVPLAKRIASKLEEIEGKQVPRGILDITLYRDDLTTIANQPIVHQTEIPVDITAKKVILVDDVLYTGRTVRSALDALMDLGRPKSIQLAILVDRGHRELPIRADFVGKNLPTSKSEVIGVNLKEVDGEDGVVLKEYTK</sequence>
<proteinExistence type="inferred from homology"/>
<evidence type="ECO:0000256" key="1">
    <source>
        <dbReference type="ARBA" id="ARBA00005565"/>
    </source>
</evidence>
<protein>
    <recommendedName>
        <fullName evidence="5">Bifunctional protein PyrR</fullName>
    </recommendedName>
    <domain>
        <recommendedName>
            <fullName evidence="5">Pyrimidine operon regulatory protein</fullName>
        </recommendedName>
    </domain>
    <domain>
        <recommendedName>
            <fullName evidence="5">Uracil phosphoribosyltransferase</fullName>
            <shortName evidence="5">UPRTase</shortName>
            <ecNumber evidence="5">2.4.2.9</ecNumber>
        </recommendedName>
    </domain>
</protein>
<dbReference type="InterPro" id="IPR050137">
    <property type="entry name" value="PyrR_bifunctional"/>
</dbReference>
<comment type="subunit">
    <text evidence="5">Homodimer and homohexamer; in equilibrium.</text>
</comment>
<comment type="catalytic activity">
    <reaction evidence="5">
        <text>UMP + diphosphate = 5-phospho-alpha-D-ribose 1-diphosphate + uracil</text>
        <dbReference type="Rhea" id="RHEA:13017"/>
        <dbReference type="ChEBI" id="CHEBI:17568"/>
        <dbReference type="ChEBI" id="CHEBI:33019"/>
        <dbReference type="ChEBI" id="CHEBI:57865"/>
        <dbReference type="ChEBI" id="CHEBI:58017"/>
        <dbReference type="EC" id="2.4.2.9"/>
    </reaction>
</comment>
<name>A0A285FEV9_9FIRM</name>
<evidence type="ECO:0000313" key="7">
    <source>
        <dbReference type="EMBL" id="SNY09798.1"/>
    </source>
</evidence>
<dbReference type="EMBL" id="OBDZ01000002">
    <property type="protein sequence ID" value="SNY09798.1"/>
    <property type="molecule type" value="Genomic_DNA"/>
</dbReference>
<evidence type="ECO:0000256" key="2">
    <source>
        <dbReference type="ARBA" id="ARBA00022472"/>
    </source>
</evidence>
<dbReference type="InterPro" id="IPR029057">
    <property type="entry name" value="PRTase-like"/>
</dbReference>
<evidence type="ECO:0000256" key="5">
    <source>
        <dbReference type="HAMAP-Rule" id="MF_01219"/>
    </source>
</evidence>
<comment type="similarity">
    <text evidence="1 5">Belongs to the purine/pyrimidine phosphoribosyltransferase family. PyrR subfamily.</text>
</comment>
<keyword evidence="5 7" id="KW-0328">Glycosyltransferase</keyword>
<dbReference type="PANTHER" id="PTHR11608">
    <property type="entry name" value="BIFUNCTIONAL PROTEIN PYRR"/>
    <property type="match status" value="1"/>
</dbReference>
<comment type="function">
    <text evidence="5">Regulates transcriptional attenuation of the pyrimidine nucleotide (pyr) operon by binding in a uridine-dependent manner to specific sites on pyr mRNA. This disrupts an antiterminator hairpin in the RNA and favors formation of a downstream transcription terminator, leading to a reduced expression of downstream genes.</text>
</comment>
<evidence type="ECO:0000313" key="8">
    <source>
        <dbReference type="Proteomes" id="UP000219573"/>
    </source>
</evidence>
<dbReference type="Gene3D" id="3.40.50.2020">
    <property type="match status" value="1"/>
</dbReference>
<dbReference type="NCBIfam" id="NF003545">
    <property type="entry name" value="PRK05205.1-1"/>
    <property type="match status" value="1"/>
</dbReference>
<dbReference type="FunFam" id="3.40.50.2020:FF:000020">
    <property type="entry name" value="Bifunctional protein PyrR"/>
    <property type="match status" value="1"/>
</dbReference>
<dbReference type="EC" id="2.4.2.9" evidence="5"/>
<gene>
    <name evidence="5" type="primary">pyrR</name>
    <name evidence="7" type="ORF">SAMN06265827_10224</name>
</gene>
<dbReference type="AlphaFoldDB" id="A0A285FEV9"/>
<dbReference type="OrthoDB" id="9802227at2"/>
<keyword evidence="4 5" id="KW-0804">Transcription</keyword>
<dbReference type="RefSeq" id="WP_097016307.1">
    <property type="nucleotide sequence ID" value="NZ_OBDZ01000002.1"/>
</dbReference>
<dbReference type="Pfam" id="PF00156">
    <property type="entry name" value="Pribosyltran"/>
    <property type="match status" value="1"/>
</dbReference>
<dbReference type="GO" id="GO:0006353">
    <property type="term" value="P:DNA-templated transcription termination"/>
    <property type="evidence" value="ECO:0007669"/>
    <property type="project" value="UniProtKB-UniRule"/>
</dbReference>
<evidence type="ECO:0000259" key="6">
    <source>
        <dbReference type="Pfam" id="PF00156"/>
    </source>
</evidence>
<organism evidence="7 8">
    <name type="scientific">Orenia metallireducens</name>
    <dbReference type="NCBI Taxonomy" id="1413210"/>
    <lineage>
        <taxon>Bacteria</taxon>
        <taxon>Bacillati</taxon>
        <taxon>Bacillota</taxon>
        <taxon>Clostridia</taxon>
        <taxon>Halanaerobiales</taxon>
        <taxon>Halobacteroidaceae</taxon>
        <taxon>Orenia</taxon>
    </lineage>
</organism>